<dbReference type="SMART" id="SM00563">
    <property type="entry name" value="PlsC"/>
    <property type="match status" value="1"/>
</dbReference>
<organism evidence="7 8">
    <name type="scientific">Paragonimus heterotremus</name>
    <dbReference type="NCBI Taxonomy" id="100268"/>
    <lineage>
        <taxon>Eukaryota</taxon>
        <taxon>Metazoa</taxon>
        <taxon>Spiralia</taxon>
        <taxon>Lophotrochozoa</taxon>
        <taxon>Platyhelminthes</taxon>
        <taxon>Trematoda</taxon>
        <taxon>Digenea</taxon>
        <taxon>Plagiorchiida</taxon>
        <taxon>Troglotremata</taxon>
        <taxon>Troglotrematidae</taxon>
        <taxon>Paragonimus</taxon>
    </lineage>
</organism>
<dbReference type="SUPFAM" id="SSF69593">
    <property type="entry name" value="Glycerol-3-phosphate (1)-acyltransferase"/>
    <property type="match status" value="1"/>
</dbReference>
<protein>
    <recommendedName>
        <fullName evidence="2">1-acylglycerol-3-phosphate O-acyltransferase</fullName>
        <ecNumber evidence="2">2.3.1.51</ecNumber>
    </recommendedName>
</protein>
<feature type="transmembrane region" description="Helical" evidence="5">
    <location>
        <begin position="49"/>
        <end position="69"/>
    </location>
</feature>
<dbReference type="GO" id="GO:0005783">
    <property type="term" value="C:endoplasmic reticulum"/>
    <property type="evidence" value="ECO:0007669"/>
    <property type="project" value="TreeGrafter"/>
</dbReference>
<comment type="pathway">
    <text evidence="1">Phospholipid metabolism; CDP-diacylglycerol biosynthesis; CDP-diacylglycerol from sn-glycerol 3-phosphate: step 2/3.</text>
</comment>
<evidence type="ECO:0000259" key="6">
    <source>
        <dbReference type="SMART" id="SM00563"/>
    </source>
</evidence>
<dbReference type="Pfam" id="PF01553">
    <property type="entry name" value="Acyltransferase"/>
    <property type="match status" value="1"/>
</dbReference>
<feature type="domain" description="Phospholipid/glycerol acyltransferase" evidence="6">
    <location>
        <begin position="120"/>
        <end position="235"/>
    </location>
</feature>
<keyword evidence="3" id="KW-0808">Transferase</keyword>
<evidence type="ECO:0000256" key="1">
    <source>
        <dbReference type="ARBA" id="ARBA00004728"/>
    </source>
</evidence>
<dbReference type="GO" id="GO:0003841">
    <property type="term" value="F:1-acylglycerol-3-phosphate O-acyltransferase activity"/>
    <property type="evidence" value="ECO:0007669"/>
    <property type="project" value="UniProtKB-EC"/>
</dbReference>
<dbReference type="EC" id="2.3.1.51" evidence="2"/>
<dbReference type="AlphaFoldDB" id="A0A8J4TD48"/>
<name>A0A8J4TD48_9TREM</name>
<dbReference type="OrthoDB" id="202234at2759"/>
<accession>A0A8J4TD48</accession>
<proteinExistence type="predicted"/>
<evidence type="ECO:0000313" key="7">
    <source>
        <dbReference type="EMBL" id="KAF5404128.1"/>
    </source>
</evidence>
<keyword evidence="5" id="KW-1133">Transmembrane helix</keyword>
<evidence type="ECO:0000256" key="5">
    <source>
        <dbReference type="SAM" id="Phobius"/>
    </source>
</evidence>
<dbReference type="PANTHER" id="PTHR10434">
    <property type="entry name" value="1-ACYL-SN-GLYCEROL-3-PHOSPHATE ACYLTRANSFERASE"/>
    <property type="match status" value="1"/>
</dbReference>
<keyword evidence="5" id="KW-0472">Membrane</keyword>
<evidence type="ECO:0000256" key="4">
    <source>
        <dbReference type="ARBA" id="ARBA00023315"/>
    </source>
</evidence>
<evidence type="ECO:0000256" key="2">
    <source>
        <dbReference type="ARBA" id="ARBA00013211"/>
    </source>
</evidence>
<dbReference type="Proteomes" id="UP000748531">
    <property type="component" value="Unassembled WGS sequence"/>
</dbReference>
<comment type="caution">
    <text evidence="7">The sequence shown here is derived from an EMBL/GenBank/DDBJ whole genome shotgun (WGS) entry which is preliminary data.</text>
</comment>
<dbReference type="InterPro" id="IPR002123">
    <property type="entry name" value="Plipid/glycerol_acylTrfase"/>
</dbReference>
<sequence length="297" mass="33749">MKVLCVAFTLSVLIMLMYGFVMFVLYLFLGVLGLSVAYRVPVVNFYAKYMVFCTVLSLGSLFYIVEFCLRGRDYKNAWLILISSINIRFRRFKKVFKLGGYLIGIKPVVKDAHFLTDKPCVFVANHQSMIDVASLVDVWPERCTIISKSSMKYAGPIGFITWLSKLIYIDRRNHKDAVSIMKHTAKIAVADQVSVYVFPEGTRSCTGKFLPFKKGAFHLAIECQFPIQPIVISPYTRFIDFENKRFDSATYYVQVLPPISTVGLTTSDVESLLAETREKMEACFEALKTTEVSSEDL</sequence>
<dbReference type="EMBL" id="LUCH01000874">
    <property type="protein sequence ID" value="KAF5404128.1"/>
    <property type="molecule type" value="Genomic_DNA"/>
</dbReference>
<keyword evidence="5" id="KW-0812">Transmembrane</keyword>
<evidence type="ECO:0000256" key="3">
    <source>
        <dbReference type="ARBA" id="ARBA00022679"/>
    </source>
</evidence>
<dbReference type="GO" id="GO:0006654">
    <property type="term" value="P:phosphatidic acid biosynthetic process"/>
    <property type="evidence" value="ECO:0007669"/>
    <property type="project" value="TreeGrafter"/>
</dbReference>
<keyword evidence="8" id="KW-1185">Reference proteome</keyword>
<feature type="transmembrane region" description="Helical" evidence="5">
    <location>
        <begin position="7"/>
        <end position="29"/>
    </location>
</feature>
<dbReference type="PANTHER" id="PTHR10434:SF11">
    <property type="entry name" value="1-ACYL-SN-GLYCEROL-3-PHOSPHATE ACYLTRANSFERASE"/>
    <property type="match status" value="1"/>
</dbReference>
<dbReference type="CDD" id="cd07989">
    <property type="entry name" value="LPLAT_AGPAT-like"/>
    <property type="match status" value="1"/>
</dbReference>
<keyword evidence="4 7" id="KW-0012">Acyltransferase</keyword>
<evidence type="ECO:0000313" key="8">
    <source>
        <dbReference type="Proteomes" id="UP000748531"/>
    </source>
</evidence>
<reference evidence="7" key="1">
    <citation type="submission" date="2019-05" db="EMBL/GenBank/DDBJ databases">
        <title>Annotation for the trematode Paragonimus heterotremus.</title>
        <authorList>
            <person name="Choi Y.-J."/>
        </authorList>
    </citation>
    <scope>NUCLEOTIDE SEQUENCE</scope>
    <source>
        <strain evidence="7">LC</strain>
    </source>
</reference>
<gene>
    <name evidence="7" type="ORF">PHET_02474</name>
</gene>